<feature type="active site" description="Proton donor" evidence="7">
    <location>
        <position position="109"/>
    </location>
</feature>
<protein>
    <recommendedName>
        <fullName evidence="3 7">6,7-dimethyl-8-ribityllumazine synthase</fullName>
        <shortName evidence="7">DMRL synthase</shortName>
        <shortName evidence="7">LS</shortName>
        <shortName evidence="7">Lumazine synthase</shortName>
        <ecNumber evidence="3 7">2.5.1.78</ecNumber>
    </recommendedName>
</protein>
<gene>
    <name evidence="7" type="primary">ribH</name>
    <name evidence="8" type="ORF">CCO03_16200</name>
</gene>
<evidence type="ECO:0000256" key="3">
    <source>
        <dbReference type="ARBA" id="ARBA00012664"/>
    </source>
</evidence>
<feature type="binding site" evidence="7">
    <location>
        <position position="43"/>
    </location>
    <ligand>
        <name>5-amino-6-(D-ribitylamino)uracil</name>
        <dbReference type="ChEBI" id="CHEBI:15934"/>
    </ligand>
</feature>
<dbReference type="Proteomes" id="UP000196138">
    <property type="component" value="Chromosome"/>
</dbReference>
<dbReference type="HAMAP" id="MF_00178">
    <property type="entry name" value="Lumazine_synth"/>
    <property type="match status" value="1"/>
</dbReference>
<evidence type="ECO:0000313" key="9">
    <source>
        <dbReference type="Proteomes" id="UP000196138"/>
    </source>
</evidence>
<comment type="similarity">
    <text evidence="2 7">Belongs to the DMRL synthase family.</text>
</comment>
<dbReference type="EMBL" id="CP021455">
    <property type="protein sequence ID" value="ARU06930.1"/>
    <property type="molecule type" value="Genomic_DNA"/>
</dbReference>
<dbReference type="GO" id="GO:0000906">
    <property type="term" value="F:6,7-dimethyl-8-ribityllumazine synthase activity"/>
    <property type="evidence" value="ECO:0007669"/>
    <property type="project" value="UniProtKB-UniRule"/>
</dbReference>
<sequence>MSQTPTLSISVPSAKRTTDVVTPAEAPVVLPAGQRLAFVAARWHADIVQQACTGFVNELNTLGVGPELVDVFEVPGAFEIPLFAKRLAMTGRYAGVAGGALVVDGGIYRHDFVSAAVVNGLMTVQLETGVPMFSVVLTPHHFHDHAEHQQFFRQHFQLKGQEAARACIHAISGLRAIAAGSGRSVVA</sequence>
<comment type="pathway">
    <text evidence="1 7">Cofactor biosynthesis; riboflavin biosynthesis; riboflavin from 2-hydroxy-3-oxobutyl phosphate and 5-amino-6-(D-ribitylamino)uracil: step 1/2.</text>
</comment>
<organism evidence="8 9">
    <name type="scientific">Comamonas serinivorans</name>
    <dbReference type="NCBI Taxonomy" id="1082851"/>
    <lineage>
        <taxon>Bacteria</taxon>
        <taxon>Pseudomonadati</taxon>
        <taxon>Pseudomonadota</taxon>
        <taxon>Betaproteobacteria</taxon>
        <taxon>Burkholderiales</taxon>
        <taxon>Comamonadaceae</taxon>
        <taxon>Comamonas</taxon>
    </lineage>
</organism>
<proteinExistence type="inferred from homology"/>
<feature type="binding site" evidence="7">
    <location>
        <begin position="77"/>
        <end position="79"/>
    </location>
    <ligand>
        <name>5-amino-6-(D-ribitylamino)uracil</name>
        <dbReference type="ChEBI" id="CHEBI:15934"/>
    </ligand>
</feature>
<evidence type="ECO:0000256" key="4">
    <source>
        <dbReference type="ARBA" id="ARBA00022619"/>
    </source>
</evidence>
<evidence type="ECO:0000256" key="5">
    <source>
        <dbReference type="ARBA" id="ARBA00022679"/>
    </source>
</evidence>
<comment type="caution">
    <text evidence="7">Lacks conserved residue(s) required for the propagation of feature annotation.</text>
</comment>
<comment type="function">
    <text evidence="7">Catalyzes the formation of 6,7-dimethyl-8-ribityllumazine by condensation of 5-amino-6-(D-ribitylamino)uracil with 3,4-dihydroxy-2-butanone 4-phosphate. This is the penultimate step in the biosynthesis of riboflavin.</text>
</comment>
<comment type="catalytic activity">
    <reaction evidence="6 7">
        <text>(2S)-2-hydroxy-3-oxobutyl phosphate + 5-amino-6-(D-ribitylamino)uracil = 6,7-dimethyl-8-(1-D-ribityl)lumazine + phosphate + 2 H2O + H(+)</text>
        <dbReference type="Rhea" id="RHEA:26152"/>
        <dbReference type="ChEBI" id="CHEBI:15377"/>
        <dbReference type="ChEBI" id="CHEBI:15378"/>
        <dbReference type="ChEBI" id="CHEBI:15934"/>
        <dbReference type="ChEBI" id="CHEBI:43474"/>
        <dbReference type="ChEBI" id="CHEBI:58201"/>
        <dbReference type="ChEBI" id="CHEBI:58830"/>
        <dbReference type="EC" id="2.5.1.78"/>
    </reaction>
</comment>
<dbReference type="GO" id="GO:0009349">
    <property type="term" value="C:riboflavin synthase complex"/>
    <property type="evidence" value="ECO:0007669"/>
    <property type="project" value="InterPro"/>
</dbReference>
<dbReference type="AlphaFoldDB" id="A0A1Y0ETY6"/>
<dbReference type="PANTHER" id="PTHR21058:SF0">
    <property type="entry name" value="6,7-DIMETHYL-8-RIBITYLLUMAZINE SYNTHASE"/>
    <property type="match status" value="1"/>
</dbReference>
<dbReference type="InterPro" id="IPR002180">
    <property type="entry name" value="LS/RS"/>
</dbReference>
<dbReference type="PANTHER" id="PTHR21058">
    <property type="entry name" value="6,7-DIMETHYL-8-RIBITYLLUMAZINE SYNTHASE DMRL SYNTHASE LUMAZINE SYNTHASE"/>
    <property type="match status" value="1"/>
</dbReference>
<dbReference type="RefSeq" id="WP_087284838.1">
    <property type="nucleotide sequence ID" value="NZ_CP021455.1"/>
</dbReference>
<dbReference type="EC" id="2.5.1.78" evidence="3 7"/>
<evidence type="ECO:0000256" key="2">
    <source>
        <dbReference type="ARBA" id="ARBA00007424"/>
    </source>
</evidence>
<dbReference type="OrthoDB" id="9797659at2"/>
<feature type="binding site" evidence="7">
    <location>
        <position position="148"/>
    </location>
    <ligand>
        <name>(2S)-2-hydroxy-3-oxobutyl phosphate</name>
        <dbReference type="ChEBI" id="CHEBI:58830"/>
    </ligand>
</feature>
<evidence type="ECO:0000256" key="7">
    <source>
        <dbReference type="HAMAP-Rule" id="MF_00178"/>
    </source>
</evidence>
<keyword evidence="4 7" id="KW-0686">Riboflavin biosynthesis</keyword>
<dbReference type="Pfam" id="PF00885">
    <property type="entry name" value="DMRL_synthase"/>
    <property type="match status" value="1"/>
</dbReference>
<name>A0A1Y0ETY6_9BURK</name>
<keyword evidence="5 7" id="KW-0808">Transferase</keyword>
<keyword evidence="9" id="KW-1185">Reference proteome</keyword>
<dbReference type="InterPro" id="IPR034964">
    <property type="entry name" value="LS"/>
</dbReference>
<dbReference type="GO" id="GO:0009231">
    <property type="term" value="P:riboflavin biosynthetic process"/>
    <property type="evidence" value="ECO:0007669"/>
    <property type="project" value="UniProtKB-UniRule"/>
</dbReference>
<evidence type="ECO:0000256" key="6">
    <source>
        <dbReference type="ARBA" id="ARBA00048785"/>
    </source>
</evidence>
<evidence type="ECO:0000313" key="8">
    <source>
        <dbReference type="EMBL" id="ARU06930.1"/>
    </source>
</evidence>
<dbReference type="Gene3D" id="3.40.50.960">
    <property type="entry name" value="Lumazine/riboflavin synthase"/>
    <property type="match status" value="1"/>
</dbReference>
<dbReference type="NCBIfam" id="NF009084">
    <property type="entry name" value="PRK12419.1"/>
    <property type="match status" value="1"/>
</dbReference>
<dbReference type="SUPFAM" id="SSF52121">
    <property type="entry name" value="Lumazine synthase"/>
    <property type="match status" value="1"/>
</dbReference>
<feature type="binding site" evidence="7">
    <location>
        <position position="134"/>
    </location>
    <ligand>
        <name>5-amino-6-(D-ribitylamino)uracil</name>
        <dbReference type="ChEBI" id="CHEBI:15934"/>
    </ligand>
</feature>
<reference evidence="8 9" key="1">
    <citation type="submission" date="2017-05" db="EMBL/GenBank/DDBJ databases">
        <authorList>
            <person name="Song R."/>
            <person name="Chenine A.L."/>
            <person name="Ruprecht R.M."/>
        </authorList>
    </citation>
    <scope>NUCLEOTIDE SEQUENCE [LARGE SCALE GENOMIC DNA]</scope>
    <source>
        <strain evidence="8 9">DSM 26136</strain>
    </source>
</reference>
<dbReference type="InterPro" id="IPR036467">
    <property type="entry name" value="LS/RS_sf"/>
</dbReference>
<dbReference type="KEGG" id="cser:CCO03_16200"/>
<feature type="binding site" evidence="7">
    <location>
        <begin position="101"/>
        <end position="103"/>
    </location>
    <ligand>
        <name>5-amino-6-(D-ribitylamino)uracil</name>
        <dbReference type="ChEBI" id="CHEBI:15934"/>
    </ligand>
</feature>
<accession>A0A1Y0ETY6</accession>
<dbReference type="GO" id="GO:0005829">
    <property type="term" value="C:cytosol"/>
    <property type="evidence" value="ECO:0007669"/>
    <property type="project" value="TreeGrafter"/>
</dbReference>
<evidence type="ECO:0000256" key="1">
    <source>
        <dbReference type="ARBA" id="ARBA00004917"/>
    </source>
</evidence>
<dbReference type="UniPathway" id="UPA00275">
    <property type="reaction ID" value="UER00404"/>
</dbReference>